<reference evidence="2 3" key="1">
    <citation type="submission" date="2016-06" db="EMBL/GenBank/DDBJ databases">
        <authorList>
            <person name="Kjaerup R.B."/>
            <person name="Dalgaard T.S."/>
            <person name="Juul-Madsen H.R."/>
        </authorList>
    </citation>
    <scope>NUCLEOTIDE SEQUENCE [LARGE SCALE GENOMIC DNA]</scope>
    <source>
        <strain evidence="2 3">1245335.1</strain>
    </source>
</reference>
<protein>
    <recommendedName>
        <fullName evidence="4">THIF-type NAD/FAD binding fold domain-containing protein</fullName>
    </recommendedName>
</protein>
<organism evidence="2 3">
    <name type="scientific">Mycobacterium asiaticum</name>
    <dbReference type="NCBI Taxonomy" id="1790"/>
    <lineage>
        <taxon>Bacteria</taxon>
        <taxon>Bacillati</taxon>
        <taxon>Actinomycetota</taxon>
        <taxon>Actinomycetes</taxon>
        <taxon>Mycobacteriales</taxon>
        <taxon>Mycobacteriaceae</taxon>
        <taxon>Mycobacterium</taxon>
    </lineage>
</organism>
<dbReference type="Gene3D" id="3.40.50.720">
    <property type="entry name" value="NAD(P)-binding Rossmann-like Domain"/>
    <property type="match status" value="1"/>
</dbReference>
<dbReference type="EMBL" id="LZLR01000088">
    <property type="protein sequence ID" value="OBK22990.1"/>
    <property type="molecule type" value="Genomic_DNA"/>
</dbReference>
<proteinExistence type="predicted"/>
<dbReference type="OrthoDB" id="4761422at2"/>
<dbReference type="RefSeq" id="WP_065035292.1">
    <property type="nucleotide sequence ID" value="NZ_LZLR01000088.1"/>
</dbReference>
<comment type="caution">
    <text evidence="2">The sequence shown here is derived from an EMBL/GenBank/DDBJ whole genome shotgun (WGS) entry which is preliminary data.</text>
</comment>
<evidence type="ECO:0000313" key="2">
    <source>
        <dbReference type="EMBL" id="OBK22990.1"/>
    </source>
</evidence>
<accession>A0A1A3NNR6</accession>
<evidence type="ECO:0000256" key="1">
    <source>
        <dbReference type="SAM" id="MobiDB-lite"/>
    </source>
</evidence>
<sequence length="472" mass="49190">MNPEQIAQFYLARDARTVSYGGVSASLQVEVVLVIDAAAASRPGQVALLGLVNMMARTHRYFTVDVPAEPLVASCSLIAATNIAEAVIKTVLAANPAARLVVNGRRIDTNTIHDAPRRRVSAAIGFDVTGDFDLWLGWTGGRGLVATNPIVAAAADSDVVGAATAACMAAGALYQRSHGHRVHPSAVNVVERTSAFCEDVTQAAAEAVIGGVGIATLTGPIDAGDVAIVGAGAVAHALGWWATEFGHCGSWSVIDGDLGELSNTNRCIAMSAADVGWPAGLPGAQPRAKADILADFLHAEPVPTWFDSWTPATRPDLILILANERGVRAHAAALGEPLLLHAATSPSWTAELHRHLPSIDDCPACRIPAGATPAFACSTGPVGPEPGSGDAALPFLSAAAGLMLTVALYQLAADEPLIAGRPNHWRMSFERGVGLHRSVHAPHCPHTLPAAARHAVQSARPRRHDHLDPVYR</sequence>
<feature type="region of interest" description="Disordered" evidence="1">
    <location>
        <begin position="450"/>
        <end position="472"/>
    </location>
</feature>
<dbReference type="AlphaFoldDB" id="A0A1A3NNR6"/>
<evidence type="ECO:0000313" key="3">
    <source>
        <dbReference type="Proteomes" id="UP000093819"/>
    </source>
</evidence>
<evidence type="ECO:0008006" key="4">
    <source>
        <dbReference type="Google" id="ProtNLM"/>
    </source>
</evidence>
<gene>
    <name evidence="2" type="ORF">A5635_20365</name>
</gene>
<name>A0A1A3NNR6_MYCAS</name>
<dbReference type="Proteomes" id="UP000093819">
    <property type="component" value="Unassembled WGS sequence"/>
</dbReference>